<feature type="domain" description="PAS" evidence="6">
    <location>
        <begin position="180"/>
        <end position="253"/>
    </location>
</feature>
<feature type="binding site" evidence="10 11">
    <location>
        <position position="262"/>
    </location>
    <ligand>
        <name>FMN</name>
        <dbReference type="ChEBI" id="CHEBI:58210"/>
    </ligand>
</feature>
<keyword evidence="4" id="KW-0175">Coiled coil</keyword>
<dbReference type="InterPro" id="IPR004827">
    <property type="entry name" value="bZIP"/>
</dbReference>
<reference evidence="10 11" key="2">
    <citation type="journal article" date="2019" name="Biochemistry">
        <title>A Noncanonical Chromophore Reveals Structural Rearrangements of the Light-Oxygen-Voltage Domain upon Photoactivation.</title>
        <authorList>
            <person name="Kalvaitis M.E."/>
            <person name="Johnson L.A."/>
            <person name="Mart R.J."/>
            <person name="Rizkallah P."/>
            <person name="Allemann R.K."/>
        </authorList>
    </citation>
    <scope>X-RAY CRYSTALLOGRAPHY (1.37 ANGSTROMS) OF 181-308 AND 181-309 IN COMPLEX WITH FMN AND MG(2+)</scope>
</reference>
<evidence type="ECO:0000256" key="4">
    <source>
        <dbReference type="SAM" id="Coils"/>
    </source>
</evidence>
<dbReference type="SUPFAM" id="SSF55785">
    <property type="entry name" value="PYP-like sensor domain (PAS domain)"/>
    <property type="match status" value="1"/>
</dbReference>
<dbReference type="PDBsum" id="6I23"/>
<evidence type="ECO:0000256" key="1">
    <source>
        <dbReference type="ARBA" id="ARBA00022630"/>
    </source>
</evidence>
<dbReference type="Gene3D" id="1.20.5.170">
    <property type="match status" value="1"/>
</dbReference>
<dbReference type="PANTHER" id="PTHR47429:SF2">
    <property type="entry name" value="PROTEIN TWIN LOV 1"/>
    <property type="match status" value="1"/>
</dbReference>
<dbReference type="PDB" id="6I23">
    <property type="method" value="X-ray"/>
    <property type="resolution" value="2.00 A"/>
    <property type="chains" value="A=181-307, B=181-310"/>
</dbReference>
<protein>
    <submittedName>
        <fullName evidence="9">Aureochrome1-like protein</fullName>
    </submittedName>
</protein>
<dbReference type="FunFam" id="3.30.450.20:FF:000135">
    <property type="entry name" value="Ptaureo1a lov2 domain"/>
    <property type="match status" value="1"/>
</dbReference>
<dbReference type="SMART" id="SM00086">
    <property type="entry name" value="PAC"/>
    <property type="match status" value="1"/>
</dbReference>
<keyword evidence="11 13" id="KW-0479">Metal-binding</keyword>
<dbReference type="PANTHER" id="PTHR47429">
    <property type="entry name" value="PROTEIN TWIN LOV 1"/>
    <property type="match status" value="1"/>
</dbReference>
<dbReference type="SUPFAM" id="SSF57959">
    <property type="entry name" value="Leucine zipper domain"/>
    <property type="match status" value="1"/>
</dbReference>
<dbReference type="PDBsum" id="6I22"/>
<gene>
    <name evidence="9" type="primary">OdAUREO1</name>
</gene>
<dbReference type="InterPro" id="IPR001610">
    <property type="entry name" value="PAC"/>
</dbReference>
<feature type="compositionally biased region" description="Basic and acidic residues" evidence="5">
    <location>
        <begin position="95"/>
        <end position="108"/>
    </location>
</feature>
<dbReference type="PROSITE" id="PS50112">
    <property type="entry name" value="PAS"/>
    <property type="match status" value="1"/>
</dbReference>
<feature type="binding site" evidence="10 12">
    <location>
        <position position="272"/>
    </location>
    <ligand>
        <name>FMN</name>
        <dbReference type="ChEBI" id="CHEBI:58210"/>
    </ligand>
</feature>
<feature type="binding site" evidence="10">
    <location>
        <position position="247"/>
    </location>
    <ligand>
        <name>FMN</name>
        <dbReference type="ChEBI" id="CHEBI:58210"/>
    </ligand>
</feature>
<sequence length="312" mass="35088">MTSKQQLPPPPIFGVLGDEKQVARNGIISLVDIFDDFLFSGDRNQPSNTASSSSHAQESESVGKDEENDYDSNDDEGDSDDGKRRKRSRTLPRNMTEEQKIERRERNREHAKRSRVRKKFLLESLQHSVRALEEENEKLRNAIRENLQGEAEQLLTRCSCGGPSVIASDPNTATRTLDDPDYSLVKALQTAQQNFVISDPSIPDNPIVYASQGFLTLTGYALSEVLGRNCRFLQGPETDPKAVEKVRKGLERGEDTTVVLLNYRKDGSTFWNQLFIAALRDGEGNVVNYLGVQCKVSEDYAKAFLKNEENEK</sequence>
<dbReference type="AlphaFoldDB" id="C5NSW6"/>
<feature type="compositionally biased region" description="Acidic residues" evidence="5">
    <location>
        <begin position="66"/>
        <end position="79"/>
    </location>
</feature>
<accession>C5NSW6</accession>
<keyword evidence="1 10" id="KW-0285">Flavoprotein</keyword>
<dbReference type="GO" id="GO:0005634">
    <property type="term" value="C:nucleus"/>
    <property type="evidence" value="ECO:0007669"/>
    <property type="project" value="TreeGrafter"/>
</dbReference>
<feature type="binding site" evidence="10 11">
    <location>
        <position position="234"/>
    </location>
    <ligand>
        <name>FMN</name>
        <dbReference type="ChEBI" id="CHEBI:58210"/>
    </ligand>
</feature>
<dbReference type="GO" id="GO:0000166">
    <property type="term" value="F:nucleotide binding"/>
    <property type="evidence" value="ECO:0007669"/>
    <property type="project" value="UniProtKB-KW"/>
</dbReference>
<dbReference type="InterPro" id="IPR000014">
    <property type="entry name" value="PAS"/>
</dbReference>
<feature type="domain" description="BZIP" evidence="8">
    <location>
        <begin position="97"/>
        <end position="145"/>
    </location>
</feature>
<feature type="binding site" evidence="11 13">
    <location>
        <position position="223"/>
    </location>
    <ligand>
        <name>Mg(2+)</name>
        <dbReference type="ChEBI" id="CHEBI:18420"/>
    </ligand>
</feature>
<dbReference type="SMR" id="C5NSW6"/>
<evidence type="ECO:0000256" key="5">
    <source>
        <dbReference type="SAM" id="MobiDB-lite"/>
    </source>
</evidence>
<evidence type="ECO:0000259" key="8">
    <source>
        <dbReference type="PROSITE" id="PS50217"/>
    </source>
</evidence>
<keyword evidence="2 10" id="KW-0288">FMN</keyword>
<evidence type="ECO:0000259" key="7">
    <source>
        <dbReference type="PROSITE" id="PS50113"/>
    </source>
</evidence>
<dbReference type="Pfam" id="PF13426">
    <property type="entry name" value="PAS_9"/>
    <property type="match status" value="1"/>
</dbReference>
<dbReference type="PDBsum" id="6I20"/>
<feature type="binding site" evidence="10 11">
    <location>
        <position position="293"/>
    </location>
    <ligand>
        <name>FMN</name>
        <dbReference type="ChEBI" id="CHEBI:58210"/>
    </ligand>
</feature>
<evidence type="ECO:0007829" key="10">
    <source>
        <dbReference type="PDB" id="6I20"/>
    </source>
</evidence>
<feature type="domain" description="PAC" evidence="7">
    <location>
        <begin position="254"/>
        <end position="308"/>
    </location>
</feature>
<dbReference type="PDBsum" id="6I21"/>
<dbReference type="EMBL" id="AB499041">
    <property type="protein sequence ID" value="BAH80322.2"/>
    <property type="molecule type" value="mRNA"/>
</dbReference>
<dbReference type="CDD" id="cd14809">
    <property type="entry name" value="bZIP_AUREO-like"/>
    <property type="match status" value="1"/>
</dbReference>
<organism evidence="9">
    <name type="scientific">Ochromonas danica</name>
    <name type="common">Golden alga</name>
    <name type="synonym">Chlorochromonas danica</name>
    <dbReference type="NCBI Taxonomy" id="2986"/>
    <lineage>
        <taxon>Eukaryota</taxon>
        <taxon>Sar</taxon>
        <taxon>Stramenopiles</taxon>
        <taxon>Ochrophyta</taxon>
        <taxon>Chrysophyceae</taxon>
        <taxon>Chromulinales</taxon>
        <taxon>Chromulinaceae</taxon>
        <taxon>Ochromonas</taxon>
    </lineage>
</organism>
<feature type="compositionally biased region" description="Low complexity" evidence="5">
    <location>
        <begin position="44"/>
        <end position="56"/>
    </location>
</feature>
<keyword evidence="3" id="KW-0157">Chromophore</keyword>
<reference evidence="9" key="1">
    <citation type="journal article" date="2009" name="Planta">
        <title>Distribution and phylogeny of the blue light receptors aureochromes in eukaryotes.</title>
        <authorList>
            <person name="Ishikawa M."/>
            <person name="Takahashi F."/>
            <person name="Nozaki H."/>
            <person name="Nagasato C."/>
            <person name="Motomura T."/>
            <person name="Kataoka H."/>
        </authorList>
    </citation>
    <scope>NUCLEOTIDE SEQUENCE</scope>
    <source>
        <strain evidence="9">UTEX LB1298</strain>
    </source>
</reference>
<dbReference type="PDBsum" id="6I24"/>
<dbReference type="PDB" id="6I20">
    <property type="method" value="X-ray"/>
    <property type="resolution" value="1.37 A"/>
    <property type="chains" value="A/C/D=181-308, B=181-309"/>
</dbReference>
<dbReference type="PDB" id="6I25">
    <property type="method" value="X-ray"/>
    <property type="resolution" value="1.97 A"/>
    <property type="chains" value="A=181-312"/>
</dbReference>
<dbReference type="CDD" id="cd00130">
    <property type="entry name" value="PAS"/>
    <property type="match status" value="1"/>
</dbReference>
<dbReference type="SMART" id="SM00338">
    <property type="entry name" value="BRLZ"/>
    <property type="match status" value="1"/>
</dbReference>
<dbReference type="InterPro" id="IPR000700">
    <property type="entry name" value="PAS-assoc_C"/>
</dbReference>
<keyword evidence="10 11" id="KW-0547">Nucleotide-binding</keyword>
<dbReference type="InterPro" id="IPR035965">
    <property type="entry name" value="PAS-like_dom_sf"/>
</dbReference>
<evidence type="ECO:0000256" key="2">
    <source>
        <dbReference type="ARBA" id="ARBA00022643"/>
    </source>
</evidence>
<evidence type="ECO:0000259" key="6">
    <source>
        <dbReference type="PROSITE" id="PS50112"/>
    </source>
</evidence>
<feature type="coiled-coil region" evidence="4">
    <location>
        <begin position="122"/>
        <end position="152"/>
    </location>
</feature>
<dbReference type="PROSITE" id="PS50217">
    <property type="entry name" value="BZIP"/>
    <property type="match status" value="1"/>
</dbReference>
<feature type="binding site" evidence="10 11">
    <location>
        <position position="231"/>
    </location>
    <ligand>
        <name>FMN</name>
        <dbReference type="ChEBI" id="CHEBI:58210"/>
    </ligand>
</feature>
<feature type="binding site" evidence="10 11">
    <location>
        <position position="229"/>
    </location>
    <ligand>
        <name>FMN</name>
        <dbReference type="ChEBI" id="CHEBI:58210"/>
    </ligand>
</feature>
<dbReference type="NCBIfam" id="TIGR00229">
    <property type="entry name" value="sensory_box"/>
    <property type="match status" value="1"/>
</dbReference>
<name>C5NSW6_OCHDN</name>
<feature type="region of interest" description="Disordered" evidence="5">
    <location>
        <begin position="39"/>
        <end position="115"/>
    </location>
</feature>
<dbReference type="Pfam" id="PF00170">
    <property type="entry name" value="bZIP_1"/>
    <property type="match status" value="1"/>
</dbReference>
<evidence type="ECO:0000256" key="3">
    <source>
        <dbReference type="ARBA" id="ARBA00022991"/>
    </source>
</evidence>
<feature type="binding site" evidence="10 11">
    <location>
        <position position="230"/>
    </location>
    <ligand>
        <name>FMN</name>
        <dbReference type="ChEBI" id="CHEBI:58210"/>
    </ligand>
</feature>
<evidence type="ECO:0000313" key="9">
    <source>
        <dbReference type="EMBL" id="BAH80322.2"/>
    </source>
</evidence>
<dbReference type="PDBsum" id="6I25"/>
<evidence type="ECO:0007829" key="13">
    <source>
        <dbReference type="PDB" id="6I24"/>
    </source>
</evidence>
<dbReference type="PROSITE" id="PS50113">
    <property type="entry name" value="PAC"/>
    <property type="match status" value="1"/>
</dbReference>
<proteinExistence type="evidence at protein level"/>
<dbReference type="PDB" id="6I24">
    <property type="method" value="X-ray"/>
    <property type="resolution" value="1.43 A"/>
    <property type="chains" value="A=181-312"/>
</dbReference>
<dbReference type="GO" id="GO:0003700">
    <property type="term" value="F:DNA-binding transcription factor activity"/>
    <property type="evidence" value="ECO:0007669"/>
    <property type="project" value="InterPro"/>
</dbReference>
<evidence type="ECO:0007829" key="11">
    <source>
        <dbReference type="PDB" id="6I21"/>
    </source>
</evidence>
<dbReference type="InterPro" id="IPR046347">
    <property type="entry name" value="bZIP_sf"/>
</dbReference>
<dbReference type="PDB" id="6I22">
    <property type="method" value="X-ray"/>
    <property type="resolution" value="1.66 A"/>
    <property type="chains" value="A/B/C/D=181-311"/>
</dbReference>
<dbReference type="PDB" id="6I21">
    <property type="method" value="X-ray"/>
    <property type="resolution" value="1.50 A"/>
    <property type="chains" value="A=181-312"/>
</dbReference>
<dbReference type="Gene3D" id="3.30.450.20">
    <property type="entry name" value="PAS domain"/>
    <property type="match status" value="1"/>
</dbReference>
<feature type="binding site" evidence="11 13">
    <location>
        <position position="226"/>
    </location>
    <ligand>
        <name>Mg(2+)</name>
        <dbReference type="ChEBI" id="CHEBI:18420"/>
    </ligand>
</feature>
<keyword evidence="10 11" id="KW-0002">3D-structure</keyword>
<evidence type="ECO:0007829" key="12">
    <source>
        <dbReference type="PDB" id="6I22"/>
    </source>
</evidence>
<dbReference type="GO" id="GO:0046872">
    <property type="term" value="F:metal ion binding"/>
    <property type="evidence" value="ECO:0007669"/>
    <property type="project" value="UniProtKB-KW"/>
</dbReference>